<dbReference type="InterPro" id="IPR016181">
    <property type="entry name" value="Acyl_CoA_acyltransferase"/>
</dbReference>
<dbReference type="EMBL" id="JAVREK010000008">
    <property type="protein sequence ID" value="MDT0302471.1"/>
    <property type="molecule type" value="Genomic_DNA"/>
</dbReference>
<reference evidence="3" key="1">
    <citation type="submission" date="2023-07" db="EMBL/GenBank/DDBJ databases">
        <title>30 novel species of actinomycetes from the DSMZ collection.</title>
        <authorList>
            <person name="Nouioui I."/>
        </authorList>
    </citation>
    <scope>NUCLEOTIDE SEQUENCE [LARGE SCALE GENOMIC DNA]</scope>
    <source>
        <strain evidence="3">DSM 45055</strain>
    </source>
</reference>
<accession>A0ABU2KTD7</accession>
<evidence type="ECO:0000313" key="2">
    <source>
        <dbReference type="EMBL" id="MDT0302471.1"/>
    </source>
</evidence>
<dbReference type="InterPro" id="IPR051531">
    <property type="entry name" value="N-acetyltransferase"/>
</dbReference>
<organism evidence="2 3">
    <name type="scientific">Streptomonospora wellingtoniae</name>
    <dbReference type="NCBI Taxonomy" id="3075544"/>
    <lineage>
        <taxon>Bacteria</taxon>
        <taxon>Bacillati</taxon>
        <taxon>Actinomycetota</taxon>
        <taxon>Actinomycetes</taxon>
        <taxon>Streptosporangiales</taxon>
        <taxon>Nocardiopsidaceae</taxon>
        <taxon>Streptomonospora</taxon>
    </lineage>
</organism>
<dbReference type="InterPro" id="IPR000182">
    <property type="entry name" value="GNAT_dom"/>
</dbReference>
<evidence type="ECO:0000313" key="3">
    <source>
        <dbReference type="Proteomes" id="UP001183226"/>
    </source>
</evidence>
<dbReference type="PANTHER" id="PTHR43792:SF1">
    <property type="entry name" value="N-ACETYLTRANSFERASE DOMAIN-CONTAINING PROTEIN"/>
    <property type="match status" value="1"/>
</dbReference>
<dbReference type="Gene3D" id="3.40.630.30">
    <property type="match status" value="1"/>
</dbReference>
<evidence type="ECO:0000259" key="1">
    <source>
        <dbReference type="Pfam" id="PF13302"/>
    </source>
</evidence>
<sequence>MPRPSAPPSAEWPTAVPLATERLRLEPLRVEHAREAFAVFKDVRLHTWTGGEPASLDELTARYRRQAVGRSPDGTQGWLNWMLRRDADGLLVGTVQATLGRPRLHRPLRAHGLEAELAWMVGTAHQGRGYARESALAMARWLRTRGVLRLTAHIHPGHTASEGVARSLGLSATAAVADGETVWAAAGP</sequence>
<feature type="domain" description="N-acetyltransferase" evidence="1">
    <location>
        <begin position="22"/>
        <end position="170"/>
    </location>
</feature>
<dbReference type="Pfam" id="PF13302">
    <property type="entry name" value="Acetyltransf_3"/>
    <property type="match status" value="1"/>
</dbReference>
<comment type="caution">
    <text evidence="2">The sequence shown here is derived from an EMBL/GenBank/DDBJ whole genome shotgun (WGS) entry which is preliminary data.</text>
</comment>
<protein>
    <submittedName>
        <fullName evidence="2">GNAT family N-acetyltransferase</fullName>
    </submittedName>
</protein>
<dbReference type="SUPFAM" id="SSF55729">
    <property type="entry name" value="Acyl-CoA N-acyltransferases (Nat)"/>
    <property type="match status" value="1"/>
</dbReference>
<gene>
    <name evidence="2" type="ORF">RM446_10165</name>
</gene>
<keyword evidence="3" id="KW-1185">Reference proteome</keyword>
<dbReference type="PANTHER" id="PTHR43792">
    <property type="entry name" value="GNAT FAMILY, PUTATIVE (AFU_ORTHOLOGUE AFUA_3G00765)-RELATED-RELATED"/>
    <property type="match status" value="1"/>
</dbReference>
<dbReference type="Proteomes" id="UP001183226">
    <property type="component" value="Unassembled WGS sequence"/>
</dbReference>
<dbReference type="RefSeq" id="WP_311544954.1">
    <property type="nucleotide sequence ID" value="NZ_JAVREK010000008.1"/>
</dbReference>
<name>A0ABU2KTD7_9ACTN</name>
<proteinExistence type="predicted"/>